<keyword evidence="5 6" id="KW-0472">Membrane</keyword>
<gene>
    <name evidence="7" type="ORF">K8V08_08245</name>
</gene>
<feature type="transmembrane region" description="Helical" evidence="6">
    <location>
        <begin position="38"/>
        <end position="64"/>
    </location>
</feature>
<comment type="caution">
    <text evidence="7">The sequence shown here is derived from an EMBL/GenBank/DDBJ whole genome shotgun (WGS) entry which is preliminary data.</text>
</comment>
<protein>
    <submittedName>
        <fullName evidence="7">LysE family translocator</fullName>
    </submittedName>
</protein>
<dbReference type="InterPro" id="IPR001123">
    <property type="entry name" value="LeuE-type"/>
</dbReference>
<dbReference type="PANTHER" id="PTHR30086">
    <property type="entry name" value="ARGININE EXPORTER PROTEIN ARGO"/>
    <property type="match status" value="1"/>
</dbReference>
<feature type="transmembrane region" description="Helical" evidence="6">
    <location>
        <begin position="215"/>
        <end position="236"/>
    </location>
</feature>
<organism evidence="7 8">
    <name type="scientific">Brevibacterium senegalense</name>
    <dbReference type="NCBI Taxonomy" id="1033736"/>
    <lineage>
        <taxon>Bacteria</taxon>
        <taxon>Bacillati</taxon>
        <taxon>Actinomycetota</taxon>
        <taxon>Actinomycetes</taxon>
        <taxon>Micrococcales</taxon>
        <taxon>Brevibacteriaceae</taxon>
        <taxon>Brevibacterium</taxon>
    </lineage>
</organism>
<evidence type="ECO:0000256" key="6">
    <source>
        <dbReference type="SAM" id="Phobius"/>
    </source>
</evidence>
<dbReference type="GO" id="GO:0005886">
    <property type="term" value="C:plasma membrane"/>
    <property type="evidence" value="ECO:0007669"/>
    <property type="project" value="UniProtKB-SubCell"/>
</dbReference>
<evidence type="ECO:0000313" key="7">
    <source>
        <dbReference type="EMBL" id="HJG80387.1"/>
    </source>
</evidence>
<reference evidence="7" key="1">
    <citation type="journal article" date="2021" name="PeerJ">
        <title>Extensive microbial diversity within the chicken gut microbiome revealed by metagenomics and culture.</title>
        <authorList>
            <person name="Gilroy R."/>
            <person name="Ravi A."/>
            <person name="Getino M."/>
            <person name="Pursley I."/>
            <person name="Horton D.L."/>
            <person name="Alikhan N.F."/>
            <person name="Baker D."/>
            <person name="Gharbi K."/>
            <person name="Hall N."/>
            <person name="Watson M."/>
            <person name="Adriaenssens E.M."/>
            <person name="Foster-Nyarko E."/>
            <person name="Jarju S."/>
            <person name="Secka A."/>
            <person name="Antonio M."/>
            <person name="Oren A."/>
            <person name="Chaudhuri R.R."/>
            <person name="La Ragione R."/>
            <person name="Hildebrand F."/>
            <person name="Pallen M.J."/>
        </authorList>
    </citation>
    <scope>NUCLEOTIDE SEQUENCE</scope>
    <source>
        <strain evidence="7">ChiGjej5B5-7349</strain>
    </source>
</reference>
<evidence type="ECO:0000256" key="4">
    <source>
        <dbReference type="ARBA" id="ARBA00022989"/>
    </source>
</evidence>
<evidence type="ECO:0000313" key="8">
    <source>
        <dbReference type="Proteomes" id="UP000784435"/>
    </source>
</evidence>
<feature type="transmembrane region" description="Helical" evidence="6">
    <location>
        <begin position="76"/>
        <end position="97"/>
    </location>
</feature>
<dbReference type="Pfam" id="PF01810">
    <property type="entry name" value="LysE"/>
    <property type="match status" value="1"/>
</dbReference>
<feature type="transmembrane region" description="Helical" evidence="6">
    <location>
        <begin position="6"/>
        <end position="26"/>
    </location>
</feature>
<dbReference type="PANTHER" id="PTHR30086:SF20">
    <property type="entry name" value="ARGININE EXPORTER PROTEIN ARGO-RELATED"/>
    <property type="match status" value="1"/>
</dbReference>
<evidence type="ECO:0000256" key="3">
    <source>
        <dbReference type="ARBA" id="ARBA00022692"/>
    </source>
</evidence>
<keyword evidence="2" id="KW-1003">Cell membrane</keyword>
<comment type="subcellular location">
    <subcellularLocation>
        <location evidence="1">Cell membrane</location>
        <topology evidence="1">Multi-pass membrane protein</topology>
    </subcellularLocation>
</comment>
<accession>A0A921MEP6</accession>
<feature type="transmembrane region" description="Helical" evidence="6">
    <location>
        <begin position="161"/>
        <end position="178"/>
    </location>
</feature>
<evidence type="ECO:0000256" key="2">
    <source>
        <dbReference type="ARBA" id="ARBA00022475"/>
    </source>
</evidence>
<evidence type="ECO:0000256" key="5">
    <source>
        <dbReference type="ARBA" id="ARBA00023136"/>
    </source>
</evidence>
<keyword evidence="4 6" id="KW-1133">Transmembrane helix</keyword>
<name>A0A921MEP6_9MICO</name>
<evidence type="ECO:0000256" key="1">
    <source>
        <dbReference type="ARBA" id="ARBA00004651"/>
    </source>
</evidence>
<dbReference type="AlphaFoldDB" id="A0A921MEP6"/>
<reference evidence="7" key="2">
    <citation type="submission" date="2021-09" db="EMBL/GenBank/DDBJ databases">
        <authorList>
            <person name="Gilroy R."/>
        </authorList>
    </citation>
    <scope>NUCLEOTIDE SEQUENCE</scope>
    <source>
        <strain evidence="7">ChiGjej5B5-7349</strain>
    </source>
</reference>
<dbReference type="EMBL" id="DYUK01000177">
    <property type="protein sequence ID" value="HJG80387.1"/>
    <property type="molecule type" value="Genomic_DNA"/>
</dbReference>
<dbReference type="GO" id="GO:0015171">
    <property type="term" value="F:amino acid transmembrane transporter activity"/>
    <property type="evidence" value="ECO:0007669"/>
    <property type="project" value="TreeGrafter"/>
</dbReference>
<keyword evidence="3 6" id="KW-0812">Transmembrane</keyword>
<feature type="transmembrane region" description="Helical" evidence="6">
    <location>
        <begin position="184"/>
        <end position="203"/>
    </location>
</feature>
<sequence>MTGAEYVAFLGAVAILVLTPGPDTFLTLRFAAHQLRAGVVYSVAAALGTLVWAILALTGVAALLQRFPDIRVVLTWVGGAFLVYLGATALLHVRAALRGTTAGRRRVAATTPDDTAPEAADGTASSVAVAVRVPVVAPTLTRLPVVFRTGIISSLTNPKTGLFFLALLPPFLPAAPGFVDHVLLLATVAACMFVYGVLLSVIARRVGRFLTKGRGPLVVDTVAGGMLILLGVSLILL</sequence>
<dbReference type="Proteomes" id="UP000784435">
    <property type="component" value="Unassembled WGS sequence"/>
</dbReference>
<proteinExistence type="predicted"/>